<keyword evidence="3" id="KW-1185">Reference proteome</keyword>
<accession>A0ABN3J2A4</accession>
<gene>
    <name evidence="2" type="ORF">GCM10010421_02170</name>
</gene>
<name>A0ABN3J2A4_9ACTN</name>
<feature type="compositionally biased region" description="Pro residues" evidence="1">
    <location>
        <begin position="82"/>
        <end position="93"/>
    </location>
</feature>
<dbReference type="EMBL" id="BAAATK010000001">
    <property type="protein sequence ID" value="GAA2420516.1"/>
    <property type="molecule type" value="Genomic_DNA"/>
</dbReference>
<evidence type="ECO:0008006" key="4">
    <source>
        <dbReference type="Google" id="ProtNLM"/>
    </source>
</evidence>
<reference evidence="2 3" key="1">
    <citation type="journal article" date="2019" name="Int. J. Syst. Evol. Microbiol.">
        <title>The Global Catalogue of Microorganisms (GCM) 10K type strain sequencing project: providing services to taxonomists for standard genome sequencing and annotation.</title>
        <authorList>
            <consortium name="The Broad Institute Genomics Platform"/>
            <consortium name="The Broad Institute Genome Sequencing Center for Infectious Disease"/>
            <person name="Wu L."/>
            <person name="Ma J."/>
        </authorList>
    </citation>
    <scope>NUCLEOTIDE SEQUENCE [LARGE SCALE GENOMIC DNA]</scope>
    <source>
        <strain evidence="2 3">JCM 6922</strain>
    </source>
</reference>
<proteinExistence type="predicted"/>
<feature type="region of interest" description="Disordered" evidence="1">
    <location>
        <begin position="36"/>
        <end position="136"/>
    </location>
</feature>
<evidence type="ECO:0000313" key="3">
    <source>
        <dbReference type="Proteomes" id="UP001500460"/>
    </source>
</evidence>
<comment type="caution">
    <text evidence="2">The sequence shown here is derived from an EMBL/GenBank/DDBJ whole genome shotgun (WGS) entry which is preliminary data.</text>
</comment>
<evidence type="ECO:0000313" key="2">
    <source>
        <dbReference type="EMBL" id="GAA2420516.1"/>
    </source>
</evidence>
<sequence length="153" mass="15759">MTGVSPHPPGRRVRPESASGAGVLFALAGAKCERRLPARRGPAPEVRTSGGARWRTSAPPRAARAEAYARPVRRPGAGTGAPPEPRGPFPPGPRAAAAPTGVYAGARTADTVSGAPAGRDWWDGPGAETATGPSAVEAGELYERRVATRRRPL</sequence>
<organism evidence="2 3">
    <name type="scientific">Streptomyces glaucus</name>
    <dbReference type="NCBI Taxonomy" id="284029"/>
    <lineage>
        <taxon>Bacteria</taxon>
        <taxon>Bacillati</taxon>
        <taxon>Actinomycetota</taxon>
        <taxon>Actinomycetes</taxon>
        <taxon>Kitasatosporales</taxon>
        <taxon>Streptomycetaceae</taxon>
        <taxon>Streptomyces</taxon>
    </lineage>
</organism>
<evidence type="ECO:0000256" key="1">
    <source>
        <dbReference type="SAM" id="MobiDB-lite"/>
    </source>
</evidence>
<protein>
    <recommendedName>
        <fullName evidence="4">Secreted protein</fullName>
    </recommendedName>
</protein>
<dbReference type="Proteomes" id="UP001500460">
    <property type="component" value="Unassembled WGS sequence"/>
</dbReference>
<feature type="compositionally biased region" description="Low complexity" evidence="1">
    <location>
        <begin position="94"/>
        <end position="107"/>
    </location>
</feature>
<feature type="compositionally biased region" description="Low complexity" evidence="1">
    <location>
        <begin position="52"/>
        <end position="70"/>
    </location>
</feature>